<evidence type="ECO:0000256" key="1">
    <source>
        <dbReference type="ARBA" id="ARBA00023002"/>
    </source>
</evidence>
<gene>
    <name evidence="3" type="ORF">NUM_56660</name>
</gene>
<dbReference type="InterPro" id="IPR050523">
    <property type="entry name" value="AKR_Detox_Biosynth"/>
</dbReference>
<dbReference type="GO" id="GO:0016491">
    <property type="term" value="F:oxidoreductase activity"/>
    <property type="evidence" value="ECO:0007669"/>
    <property type="project" value="UniProtKB-KW"/>
</dbReference>
<dbReference type="SUPFAM" id="SSF51430">
    <property type="entry name" value="NAD(P)-linked oxidoreductase"/>
    <property type="match status" value="1"/>
</dbReference>
<name>A0A8J4EMI1_9ACTN</name>
<accession>A0A8J4EMI1</accession>
<sequence>MRYRSLGSSGLRVSVVGLGCNNFGRKLDLAGTRAVVDAALDAGITLLDTADIYGGGGASERLLGEVLQHRRDRVVLATKFGHQGSDMGYGPAAGAKGGRAYIRRAVEASLRRLRTDHIDLYQLHTPDPETPIEETLAALTELVTEGKVRYLGHSNLAGWQLAEAAHVAVAGGYAPFVSAQNQWSLLDREIERELVPAAEHYGVGVLPYFPLANGLLTGKVRRGRELPAGSRIAERSHLVTEQRLETVEALAAWGDKHDRSLLELAIGGLAALPTCGSVIAGATTAEQVRANAAAGDWEPTADELDELLALL</sequence>
<feature type="domain" description="NADP-dependent oxidoreductase" evidence="2">
    <location>
        <begin position="16"/>
        <end position="307"/>
    </location>
</feature>
<dbReference type="InterPro" id="IPR036812">
    <property type="entry name" value="NAD(P)_OxRdtase_dom_sf"/>
</dbReference>
<dbReference type="FunFam" id="3.20.20.100:FF:000004">
    <property type="entry name" value="Oxidoreductase, aldo/keto reductase"/>
    <property type="match status" value="1"/>
</dbReference>
<dbReference type="Proteomes" id="UP000614996">
    <property type="component" value="Unassembled WGS sequence"/>
</dbReference>
<protein>
    <submittedName>
        <fullName evidence="3">Oxidoreductase</fullName>
    </submittedName>
</protein>
<evidence type="ECO:0000313" key="4">
    <source>
        <dbReference type="Proteomes" id="UP000614996"/>
    </source>
</evidence>
<dbReference type="Pfam" id="PF00248">
    <property type="entry name" value="Aldo_ket_red"/>
    <property type="match status" value="1"/>
</dbReference>
<dbReference type="AlphaFoldDB" id="A0A8J4EMI1"/>
<proteinExistence type="predicted"/>
<dbReference type="PANTHER" id="PTHR43364:SF4">
    <property type="entry name" value="NAD(P)-LINKED OXIDOREDUCTASE SUPERFAMILY PROTEIN"/>
    <property type="match status" value="1"/>
</dbReference>
<evidence type="ECO:0000259" key="2">
    <source>
        <dbReference type="Pfam" id="PF00248"/>
    </source>
</evidence>
<evidence type="ECO:0000313" key="3">
    <source>
        <dbReference type="EMBL" id="GIL30412.1"/>
    </source>
</evidence>
<dbReference type="InterPro" id="IPR023210">
    <property type="entry name" value="NADP_OxRdtase_dom"/>
</dbReference>
<keyword evidence="1" id="KW-0560">Oxidoreductase</keyword>
<dbReference type="Gene3D" id="3.20.20.100">
    <property type="entry name" value="NADP-dependent oxidoreductase domain"/>
    <property type="match status" value="1"/>
</dbReference>
<dbReference type="RefSeq" id="WP_207128063.1">
    <property type="nucleotide sequence ID" value="NZ_BOPO01000117.1"/>
</dbReference>
<reference evidence="4" key="1">
    <citation type="journal article" date="2021" name="Int. J. Syst. Evol. Microbiol.">
        <title>Actinocatenispora comari sp. nov., an endophytic actinomycete isolated from aerial parts of Comarum salesowianum.</title>
        <authorList>
            <person name="Oyunbileg N."/>
            <person name="Iizaka Y."/>
            <person name="Hamada M."/>
            <person name="Davaapurev B.O."/>
            <person name="Fukumoto A."/>
            <person name="Tsetseg B."/>
            <person name="Kato F."/>
            <person name="Tamura T."/>
            <person name="Batkhuu J."/>
            <person name="Anzai Y."/>
        </authorList>
    </citation>
    <scope>NUCLEOTIDE SEQUENCE [LARGE SCALE GENOMIC DNA]</scope>
    <source>
        <strain evidence="4">NUM-2625</strain>
    </source>
</reference>
<keyword evidence="4" id="KW-1185">Reference proteome</keyword>
<organism evidence="3 4">
    <name type="scientific">Actinocatenispora comari</name>
    <dbReference type="NCBI Taxonomy" id="2807577"/>
    <lineage>
        <taxon>Bacteria</taxon>
        <taxon>Bacillati</taxon>
        <taxon>Actinomycetota</taxon>
        <taxon>Actinomycetes</taxon>
        <taxon>Micromonosporales</taxon>
        <taxon>Micromonosporaceae</taxon>
        <taxon>Actinocatenispora</taxon>
    </lineage>
</organism>
<dbReference type="EMBL" id="BOPO01000117">
    <property type="protein sequence ID" value="GIL30412.1"/>
    <property type="molecule type" value="Genomic_DNA"/>
</dbReference>
<dbReference type="PANTHER" id="PTHR43364">
    <property type="entry name" value="NADH-SPECIFIC METHYLGLYOXAL REDUCTASE-RELATED"/>
    <property type="match status" value="1"/>
</dbReference>
<dbReference type="GO" id="GO:0005829">
    <property type="term" value="C:cytosol"/>
    <property type="evidence" value="ECO:0007669"/>
    <property type="project" value="UniProtKB-ARBA"/>
</dbReference>
<comment type="caution">
    <text evidence="3">The sequence shown here is derived from an EMBL/GenBank/DDBJ whole genome shotgun (WGS) entry which is preliminary data.</text>
</comment>